<reference evidence="1 2" key="1">
    <citation type="journal article" date="2019" name="Int. J. Syst. Evol. Microbiol.">
        <title>The Global Catalogue of Microorganisms (GCM) 10K type strain sequencing project: providing services to taxonomists for standard genome sequencing and annotation.</title>
        <authorList>
            <consortium name="The Broad Institute Genomics Platform"/>
            <consortium name="The Broad Institute Genome Sequencing Center for Infectious Disease"/>
            <person name="Wu L."/>
            <person name="Ma J."/>
        </authorList>
    </citation>
    <scope>NUCLEOTIDE SEQUENCE [LARGE SCALE GENOMIC DNA]</scope>
    <source>
        <strain evidence="1 2">JCM 14331</strain>
    </source>
</reference>
<protein>
    <submittedName>
        <fullName evidence="1">Uncharacterized protein</fullName>
    </submittedName>
</protein>
<evidence type="ECO:0000313" key="1">
    <source>
        <dbReference type="EMBL" id="GAA0545293.1"/>
    </source>
</evidence>
<evidence type="ECO:0000313" key="2">
    <source>
        <dbReference type="Proteomes" id="UP001501169"/>
    </source>
</evidence>
<comment type="caution">
    <text evidence="1">The sequence shown here is derived from an EMBL/GenBank/DDBJ whole genome shotgun (WGS) entry which is preliminary data.</text>
</comment>
<dbReference type="Proteomes" id="UP001501169">
    <property type="component" value="Unassembled WGS sequence"/>
</dbReference>
<name>A0ABN1DJJ9_9GAMM</name>
<keyword evidence="2" id="KW-1185">Reference proteome</keyword>
<dbReference type="EMBL" id="BAAAEO010000002">
    <property type="protein sequence ID" value="GAA0545293.1"/>
    <property type="molecule type" value="Genomic_DNA"/>
</dbReference>
<organism evidence="1 2">
    <name type="scientific">Rheinheimera aquimaris</name>
    <dbReference type="NCBI Taxonomy" id="412437"/>
    <lineage>
        <taxon>Bacteria</taxon>
        <taxon>Pseudomonadati</taxon>
        <taxon>Pseudomonadota</taxon>
        <taxon>Gammaproteobacteria</taxon>
        <taxon>Chromatiales</taxon>
        <taxon>Chromatiaceae</taxon>
        <taxon>Rheinheimera</taxon>
    </lineage>
</organism>
<accession>A0ABN1DJJ9</accession>
<sequence>MMLTAVSASVLLSGCIGIATEGARATHSGIIRSQYFADALAGDAPAQYAVGKTYCCSPGGQSDGYYNTQSWQALTPPLSF</sequence>
<proteinExistence type="predicted"/>
<gene>
    <name evidence="1" type="ORF">GCM10009098_11050</name>
</gene>